<comment type="similarity">
    <text evidence="5 15">Belongs to the cytochrome P450 family.</text>
</comment>
<keyword evidence="10 15" id="KW-0560">Oxidoreductase</keyword>
<dbReference type="GO" id="GO:0016705">
    <property type="term" value="F:oxidoreductase activity, acting on paired donors, with incorporation or reduction of molecular oxygen"/>
    <property type="evidence" value="ECO:0007669"/>
    <property type="project" value="InterPro"/>
</dbReference>
<evidence type="ECO:0000256" key="13">
    <source>
        <dbReference type="ARBA" id="ARBA00023136"/>
    </source>
</evidence>
<dbReference type="CDD" id="cd11056">
    <property type="entry name" value="CYP6-like"/>
    <property type="match status" value="1"/>
</dbReference>
<dbReference type="GO" id="GO:0005506">
    <property type="term" value="F:iron ion binding"/>
    <property type="evidence" value="ECO:0007669"/>
    <property type="project" value="InterPro"/>
</dbReference>
<keyword evidence="17" id="KW-0812">Transmembrane</keyword>
<keyword evidence="17" id="KW-1133">Transmembrane helix</keyword>
<keyword evidence="9" id="KW-0492">Microsome</keyword>
<keyword evidence="19" id="KW-1185">Reference proteome</keyword>
<dbReference type="EMBL" id="AXCN02001041">
    <property type="status" value="NOT_ANNOTATED_CDS"/>
    <property type="molecule type" value="Genomic_DNA"/>
</dbReference>
<evidence type="ECO:0000256" key="5">
    <source>
        <dbReference type="ARBA" id="ARBA00010617"/>
    </source>
</evidence>
<feature type="transmembrane region" description="Helical" evidence="17">
    <location>
        <begin position="20"/>
        <end position="38"/>
    </location>
</feature>
<comment type="cofactor">
    <cofactor evidence="1 14">
        <name>heme</name>
        <dbReference type="ChEBI" id="CHEBI:30413"/>
    </cofactor>
</comment>
<evidence type="ECO:0000256" key="9">
    <source>
        <dbReference type="ARBA" id="ARBA00022848"/>
    </source>
</evidence>
<dbReference type="VEuPathDB" id="VectorBase:AFAF005151"/>
<evidence type="ECO:0000256" key="17">
    <source>
        <dbReference type="SAM" id="Phobius"/>
    </source>
</evidence>
<feature type="binding site" description="axial binding residue" evidence="14">
    <location>
        <position position="498"/>
    </location>
    <ligand>
        <name>heme</name>
        <dbReference type="ChEBI" id="CHEBI:30413"/>
    </ligand>
    <ligandPart>
        <name>Fe</name>
        <dbReference type="ChEBI" id="CHEBI:18248"/>
    </ligandPart>
</feature>
<dbReference type="PANTHER" id="PTHR24292:SF54">
    <property type="entry name" value="CYP9F3-RELATED"/>
    <property type="match status" value="1"/>
</dbReference>
<evidence type="ECO:0000256" key="4">
    <source>
        <dbReference type="ARBA" id="ARBA00004406"/>
    </source>
</evidence>
<evidence type="ECO:0000313" key="19">
    <source>
        <dbReference type="Proteomes" id="UP000075886"/>
    </source>
</evidence>
<evidence type="ECO:0000256" key="15">
    <source>
        <dbReference type="RuleBase" id="RU000461"/>
    </source>
</evidence>
<dbReference type="PRINTS" id="PR00385">
    <property type="entry name" value="P450"/>
</dbReference>
<comment type="function">
    <text evidence="2">May be involved in the metabolism of insect hormones and in the breakdown of synthetic insecticides.</text>
</comment>
<protein>
    <recommendedName>
        <fullName evidence="20">Cytochrome P450</fullName>
    </recommendedName>
</protein>
<dbReference type="Gene3D" id="1.10.630.10">
    <property type="entry name" value="Cytochrome P450"/>
    <property type="match status" value="1"/>
</dbReference>
<evidence type="ECO:0008006" key="20">
    <source>
        <dbReference type="Google" id="ProtNLM"/>
    </source>
</evidence>
<dbReference type="InterPro" id="IPR036396">
    <property type="entry name" value="Cyt_P450_sf"/>
</dbReference>
<dbReference type="GO" id="GO:0004497">
    <property type="term" value="F:monooxygenase activity"/>
    <property type="evidence" value="ECO:0007669"/>
    <property type="project" value="UniProtKB-KW"/>
</dbReference>
<evidence type="ECO:0000256" key="12">
    <source>
        <dbReference type="ARBA" id="ARBA00023033"/>
    </source>
</evidence>
<keyword evidence="13 17" id="KW-0472">Membrane</keyword>
<dbReference type="AlphaFoldDB" id="A0A182Q8G5"/>
<proteinExistence type="inferred from homology"/>
<dbReference type="Pfam" id="PF00067">
    <property type="entry name" value="p450"/>
    <property type="match status" value="1"/>
</dbReference>
<keyword evidence="12 15" id="KW-0503">Monooxygenase</keyword>
<evidence type="ECO:0000256" key="3">
    <source>
        <dbReference type="ARBA" id="ARBA00004174"/>
    </source>
</evidence>
<evidence type="ECO:0000313" key="18">
    <source>
        <dbReference type="EnsemblMetazoa" id="AFAF005151-PA"/>
    </source>
</evidence>
<organism evidence="18 19">
    <name type="scientific">Anopheles farauti</name>
    <dbReference type="NCBI Taxonomy" id="69004"/>
    <lineage>
        <taxon>Eukaryota</taxon>
        <taxon>Metazoa</taxon>
        <taxon>Ecdysozoa</taxon>
        <taxon>Arthropoda</taxon>
        <taxon>Hexapoda</taxon>
        <taxon>Insecta</taxon>
        <taxon>Pterygota</taxon>
        <taxon>Neoptera</taxon>
        <taxon>Endopterygota</taxon>
        <taxon>Diptera</taxon>
        <taxon>Nematocera</taxon>
        <taxon>Culicoidea</taxon>
        <taxon>Culicidae</taxon>
        <taxon>Anophelinae</taxon>
        <taxon>Anopheles</taxon>
    </lineage>
</organism>
<accession>A0A182Q8G5</accession>
<comment type="subcellular location">
    <subcellularLocation>
        <location evidence="4">Endoplasmic reticulum membrane</location>
        <topology evidence="4">Peripheral membrane protein</topology>
    </subcellularLocation>
    <subcellularLocation>
        <location evidence="3">Microsome membrane</location>
        <topology evidence="3">Peripheral membrane protein</topology>
    </subcellularLocation>
</comment>
<evidence type="ECO:0000256" key="14">
    <source>
        <dbReference type="PIRSR" id="PIRSR602401-1"/>
    </source>
</evidence>
<keyword evidence="8" id="KW-0256">Endoplasmic reticulum</keyword>
<dbReference type="FunFam" id="1.10.630.10:FF:000042">
    <property type="entry name" value="Cytochrome P450"/>
    <property type="match status" value="1"/>
</dbReference>
<dbReference type="PROSITE" id="PS00086">
    <property type="entry name" value="CYTOCHROME_P450"/>
    <property type="match status" value="1"/>
</dbReference>
<reference evidence="18" key="2">
    <citation type="submission" date="2020-05" db="UniProtKB">
        <authorList>
            <consortium name="EnsemblMetazoa"/>
        </authorList>
    </citation>
    <scope>IDENTIFICATION</scope>
    <source>
        <strain evidence="18">FAR1</strain>
    </source>
</reference>
<evidence type="ECO:0000256" key="16">
    <source>
        <dbReference type="SAM" id="MobiDB-lite"/>
    </source>
</evidence>
<evidence type="ECO:0000256" key="7">
    <source>
        <dbReference type="ARBA" id="ARBA00022723"/>
    </source>
</evidence>
<sequence length="554" mass="63734">MPLQLSHKVIVLAFPKMELNLVYVIAFVTVLAALYAYLTRNNSFFKNYPIPCLPVEPLFGSSRRLMTKRVAFNDFVRSNYERFPGARMFGMFEMTTPMFVVRDAELVKNITVKDFDYFINHRPFIRADSKNPDSSVLFTKALFALNGQRWRSVRTTLSPTFTGSKMRQMFALIVECSENMIRALSRPGPREEEYEMKDLFIRFTNDVIASCAFGVQLNSFDDQENVFFRYGKDLTNFGRLNVFVKMIGYQLFPALMARLEVDIFDRKHTQFFTDLFRQSVQEREQHGIVRPDMVHLLMQAGKGKLRNQPLQEPPEEESFATAKGAPEQSFDSEDVVKLTEKEMVAQCLIFFLAGYDTIATVMSFMAYEISLSPDIQQRLYDEVREVADTLEGKSLTYDALQGMRYLDMVVSETLRKWPPNPATDRMCNKDYTVVGEDGQPDIVIPQGAMVSIPAAGLHHDPRYYPDPDRFDPERFNETNRQSIPLGAYIPFGLGPRNCIASRFALMETKAIVYHLILNFEFHRSARTQVPMQLAKGFTGMKAEKGIHVRLIKRN</sequence>
<dbReference type="InterPro" id="IPR017972">
    <property type="entry name" value="Cyt_P450_CS"/>
</dbReference>
<reference evidence="19" key="1">
    <citation type="submission" date="2014-01" db="EMBL/GenBank/DDBJ databases">
        <title>The Genome Sequence of Anopheles farauti FAR1 (V2).</title>
        <authorList>
            <consortium name="The Broad Institute Genomics Platform"/>
            <person name="Neafsey D.E."/>
            <person name="Besansky N."/>
            <person name="Howell P."/>
            <person name="Walton C."/>
            <person name="Young S.K."/>
            <person name="Zeng Q."/>
            <person name="Gargeya S."/>
            <person name="Fitzgerald M."/>
            <person name="Haas B."/>
            <person name="Abouelleil A."/>
            <person name="Allen A.W."/>
            <person name="Alvarado L."/>
            <person name="Arachchi H.M."/>
            <person name="Berlin A.M."/>
            <person name="Chapman S.B."/>
            <person name="Gainer-Dewar J."/>
            <person name="Goldberg J."/>
            <person name="Griggs A."/>
            <person name="Gujja S."/>
            <person name="Hansen M."/>
            <person name="Howarth C."/>
            <person name="Imamovic A."/>
            <person name="Ireland A."/>
            <person name="Larimer J."/>
            <person name="McCowan C."/>
            <person name="Murphy C."/>
            <person name="Pearson M."/>
            <person name="Poon T.W."/>
            <person name="Priest M."/>
            <person name="Roberts A."/>
            <person name="Saif S."/>
            <person name="Shea T."/>
            <person name="Sisk P."/>
            <person name="Sykes S."/>
            <person name="Wortman J."/>
            <person name="Nusbaum C."/>
            <person name="Birren B."/>
        </authorList>
    </citation>
    <scope>NUCLEOTIDE SEQUENCE [LARGE SCALE GENOMIC DNA]</scope>
    <source>
        <strain evidence="19">FAR1</strain>
    </source>
</reference>
<evidence type="ECO:0000256" key="6">
    <source>
        <dbReference type="ARBA" id="ARBA00022617"/>
    </source>
</evidence>
<keyword evidence="6 14" id="KW-0349">Heme</keyword>
<dbReference type="InterPro" id="IPR050476">
    <property type="entry name" value="Insect_CytP450_Detox"/>
</dbReference>
<keyword evidence="11 14" id="KW-0408">Iron</keyword>
<evidence type="ECO:0000256" key="2">
    <source>
        <dbReference type="ARBA" id="ARBA00003690"/>
    </source>
</evidence>
<feature type="region of interest" description="Disordered" evidence="16">
    <location>
        <begin position="306"/>
        <end position="327"/>
    </location>
</feature>
<dbReference type="STRING" id="69004.A0A182Q8G5"/>
<dbReference type="GO" id="GO:0005789">
    <property type="term" value="C:endoplasmic reticulum membrane"/>
    <property type="evidence" value="ECO:0007669"/>
    <property type="project" value="UniProtKB-SubCell"/>
</dbReference>
<evidence type="ECO:0000256" key="11">
    <source>
        <dbReference type="ARBA" id="ARBA00023004"/>
    </source>
</evidence>
<dbReference type="PRINTS" id="PR00463">
    <property type="entry name" value="EP450I"/>
</dbReference>
<evidence type="ECO:0000256" key="1">
    <source>
        <dbReference type="ARBA" id="ARBA00001971"/>
    </source>
</evidence>
<name>A0A182Q8G5_9DIPT</name>
<dbReference type="InterPro" id="IPR001128">
    <property type="entry name" value="Cyt_P450"/>
</dbReference>
<dbReference type="InterPro" id="IPR002401">
    <property type="entry name" value="Cyt_P450_E_grp-I"/>
</dbReference>
<dbReference type="SUPFAM" id="SSF48264">
    <property type="entry name" value="Cytochrome P450"/>
    <property type="match status" value="1"/>
</dbReference>
<evidence type="ECO:0000256" key="10">
    <source>
        <dbReference type="ARBA" id="ARBA00023002"/>
    </source>
</evidence>
<dbReference type="Proteomes" id="UP000075886">
    <property type="component" value="Unassembled WGS sequence"/>
</dbReference>
<keyword evidence="7 14" id="KW-0479">Metal-binding</keyword>
<dbReference type="GO" id="GO:0020037">
    <property type="term" value="F:heme binding"/>
    <property type="evidence" value="ECO:0007669"/>
    <property type="project" value="InterPro"/>
</dbReference>
<evidence type="ECO:0000256" key="8">
    <source>
        <dbReference type="ARBA" id="ARBA00022824"/>
    </source>
</evidence>
<dbReference type="PANTHER" id="PTHR24292">
    <property type="entry name" value="CYTOCHROME P450"/>
    <property type="match status" value="1"/>
</dbReference>
<dbReference type="EnsemblMetazoa" id="AFAF005151-RA">
    <property type="protein sequence ID" value="AFAF005151-PA"/>
    <property type="gene ID" value="AFAF005151"/>
</dbReference>